<organism evidence="4 5">
    <name type="scientific">Chelatococcus caeni</name>
    <dbReference type="NCBI Taxonomy" id="1348468"/>
    <lineage>
        <taxon>Bacteria</taxon>
        <taxon>Pseudomonadati</taxon>
        <taxon>Pseudomonadota</taxon>
        <taxon>Alphaproteobacteria</taxon>
        <taxon>Hyphomicrobiales</taxon>
        <taxon>Chelatococcaceae</taxon>
        <taxon>Chelatococcus</taxon>
    </lineage>
</organism>
<reference evidence="4 5" key="1">
    <citation type="submission" date="2020-08" db="EMBL/GenBank/DDBJ databases">
        <title>Genomic Encyclopedia of Type Strains, Phase IV (KMG-IV): sequencing the most valuable type-strain genomes for metagenomic binning, comparative biology and taxonomic classification.</title>
        <authorList>
            <person name="Goeker M."/>
        </authorList>
    </citation>
    <scope>NUCLEOTIDE SEQUENCE [LARGE SCALE GENOMIC DNA]</scope>
    <source>
        <strain evidence="4 5">DSM 103737</strain>
    </source>
</reference>
<dbReference type="AlphaFoldDB" id="A0A840BYR3"/>
<accession>A0A840BYR3</accession>
<dbReference type="InterPro" id="IPR015797">
    <property type="entry name" value="NUDIX_hydrolase-like_dom_sf"/>
</dbReference>
<comment type="cofactor">
    <cofactor evidence="1">
        <name>Mg(2+)</name>
        <dbReference type="ChEBI" id="CHEBI:18420"/>
    </cofactor>
</comment>
<comment type="caution">
    <text evidence="4">The sequence shown here is derived from an EMBL/GenBank/DDBJ whole genome shotgun (WGS) entry which is preliminary data.</text>
</comment>
<dbReference type="Proteomes" id="UP000577362">
    <property type="component" value="Unassembled WGS sequence"/>
</dbReference>
<evidence type="ECO:0000256" key="2">
    <source>
        <dbReference type="ARBA" id="ARBA00022801"/>
    </source>
</evidence>
<dbReference type="InterPro" id="IPR020084">
    <property type="entry name" value="NUDIX_hydrolase_CS"/>
</dbReference>
<dbReference type="InterPro" id="IPR000086">
    <property type="entry name" value="NUDIX_hydrolase_dom"/>
</dbReference>
<keyword evidence="5" id="KW-1185">Reference proteome</keyword>
<dbReference type="SUPFAM" id="SSF55811">
    <property type="entry name" value="Nudix"/>
    <property type="match status" value="1"/>
</dbReference>
<keyword evidence="2" id="KW-0378">Hydrolase</keyword>
<dbReference type="RefSeq" id="WP_183317137.1">
    <property type="nucleotide sequence ID" value="NZ_JACIEN010000003.1"/>
</dbReference>
<evidence type="ECO:0000313" key="5">
    <source>
        <dbReference type="Proteomes" id="UP000577362"/>
    </source>
</evidence>
<dbReference type="PROSITE" id="PS00893">
    <property type="entry name" value="NUDIX_BOX"/>
    <property type="match status" value="1"/>
</dbReference>
<evidence type="ECO:0000256" key="1">
    <source>
        <dbReference type="ARBA" id="ARBA00001946"/>
    </source>
</evidence>
<dbReference type="Pfam" id="PF00293">
    <property type="entry name" value="NUDIX"/>
    <property type="match status" value="1"/>
</dbReference>
<evidence type="ECO:0000259" key="3">
    <source>
        <dbReference type="PROSITE" id="PS51462"/>
    </source>
</evidence>
<proteinExistence type="predicted"/>
<dbReference type="EMBL" id="JACIEN010000003">
    <property type="protein sequence ID" value="MBB4018100.1"/>
    <property type="molecule type" value="Genomic_DNA"/>
</dbReference>
<name>A0A840BYR3_9HYPH</name>
<dbReference type="CDD" id="cd04680">
    <property type="entry name" value="NUDIX_Hydrolase"/>
    <property type="match status" value="1"/>
</dbReference>
<sequence>MGGIALPHRMNGLEPVTRRMMHTWWRFSRPMTLGVRAAVIDEDERVFLVRHSYTPGWHLPGGGVEAGESMLEALHRELAEEGNIVPSGEIALHGIFFNRKVSRRDHVAIYVVRDFAAGPRPPDKEIVETGFFPVTALPEGITPGTRARIVEIIEERPPSSDW</sequence>
<feature type="domain" description="Nudix hydrolase" evidence="3">
    <location>
        <begin position="30"/>
        <end position="154"/>
    </location>
</feature>
<dbReference type="PROSITE" id="PS51462">
    <property type="entry name" value="NUDIX"/>
    <property type="match status" value="1"/>
</dbReference>
<gene>
    <name evidence="4" type="ORF">GGR16_003134</name>
</gene>
<protein>
    <submittedName>
        <fullName evidence="4">8-oxo-dGTP pyrophosphatase MutT (NUDIX family)</fullName>
    </submittedName>
</protein>
<dbReference type="Gene3D" id="3.90.79.10">
    <property type="entry name" value="Nucleoside Triphosphate Pyrophosphohydrolase"/>
    <property type="match status" value="1"/>
</dbReference>
<dbReference type="PANTHER" id="PTHR43046">
    <property type="entry name" value="GDP-MANNOSE MANNOSYL HYDROLASE"/>
    <property type="match status" value="1"/>
</dbReference>
<dbReference type="GO" id="GO:0016787">
    <property type="term" value="F:hydrolase activity"/>
    <property type="evidence" value="ECO:0007669"/>
    <property type="project" value="UniProtKB-KW"/>
</dbReference>
<evidence type="ECO:0000313" key="4">
    <source>
        <dbReference type="EMBL" id="MBB4018100.1"/>
    </source>
</evidence>
<dbReference type="PANTHER" id="PTHR43046:SF14">
    <property type="entry name" value="MUTT_NUDIX FAMILY PROTEIN"/>
    <property type="match status" value="1"/>
</dbReference>